<gene>
    <name evidence="2" type="ORF">FSAL1345_LOCUS1168</name>
</gene>
<feature type="transmembrane region" description="Helical" evidence="1">
    <location>
        <begin position="207"/>
        <end position="226"/>
    </location>
</feature>
<reference evidence="2" key="1">
    <citation type="submission" date="2021-01" db="EMBL/GenBank/DDBJ databases">
        <authorList>
            <person name="Corre E."/>
            <person name="Pelletier E."/>
            <person name="Niang G."/>
            <person name="Scheremetjew M."/>
            <person name="Finn R."/>
            <person name="Kale V."/>
            <person name="Holt S."/>
            <person name="Cochrane G."/>
            <person name="Meng A."/>
            <person name="Brown T."/>
            <person name="Cohen L."/>
        </authorList>
    </citation>
    <scope>NUCLEOTIDE SEQUENCE</scope>
</reference>
<feature type="transmembrane region" description="Helical" evidence="1">
    <location>
        <begin position="176"/>
        <end position="195"/>
    </location>
</feature>
<proteinExistence type="predicted"/>
<feature type="transmembrane region" description="Helical" evidence="1">
    <location>
        <begin position="336"/>
        <end position="358"/>
    </location>
</feature>
<evidence type="ECO:0008006" key="3">
    <source>
        <dbReference type="Google" id="ProtNLM"/>
    </source>
</evidence>
<feature type="transmembrane region" description="Helical" evidence="1">
    <location>
        <begin position="124"/>
        <end position="149"/>
    </location>
</feature>
<feature type="transmembrane region" description="Helical" evidence="1">
    <location>
        <begin position="370"/>
        <end position="388"/>
    </location>
</feature>
<feature type="transmembrane region" description="Helical" evidence="1">
    <location>
        <begin position="29"/>
        <end position="56"/>
    </location>
</feature>
<evidence type="ECO:0000256" key="1">
    <source>
        <dbReference type="SAM" id="Phobius"/>
    </source>
</evidence>
<protein>
    <recommendedName>
        <fullName evidence="3">Amino acid transporter transmembrane domain-containing protein</fullName>
    </recommendedName>
</protein>
<dbReference type="Gene3D" id="1.20.1740.10">
    <property type="entry name" value="Amino acid/polyamine transporter I"/>
    <property type="match status" value="1"/>
</dbReference>
<organism evidence="2">
    <name type="scientific">Fabrea salina</name>
    <dbReference type="NCBI Taxonomy" id="342563"/>
    <lineage>
        <taxon>Eukaryota</taxon>
        <taxon>Sar</taxon>
        <taxon>Alveolata</taxon>
        <taxon>Ciliophora</taxon>
        <taxon>Postciliodesmatophora</taxon>
        <taxon>Heterotrichea</taxon>
        <taxon>Heterotrichida</taxon>
        <taxon>Fabreidae</taxon>
        <taxon>Fabrea</taxon>
    </lineage>
</organism>
<evidence type="ECO:0000313" key="2">
    <source>
        <dbReference type="EMBL" id="CAE0317899.1"/>
    </source>
</evidence>
<feature type="transmembrane region" description="Helical" evidence="1">
    <location>
        <begin position="279"/>
        <end position="304"/>
    </location>
</feature>
<accession>A0A7S3MRC8</accession>
<feature type="transmembrane region" description="Helical" evidence="1">
    <location>
        <begin position="434"/>
        <end position="455"/>
    </location>
</feature>
<sequence length="458" mass="51198">MESLGVLDCVAILVNSSLGAGFLAVPWVFLQLGFSFALVVLGVWIFISLVISLMIVETMSRAEAYARMTEEGFEVSSVKLLQVFKPRKSDPLLKSDFKPEITSARKFELSQLNIMFLGSWGKHLYNAFMVIGMESVLCSYVMLCVTSMLNNIPLGTYETCNIYEDQFFYTECRYKYWVWLLVVMAIMATLTFMGLKNQKFIQKFSTFARIFILLVMLITSLVALFMEEPLNPSLPKDGVPELSFQNIAMGVPLLKFATGFQSILASVTKEMKNKTTTSYLSIVLTSAVIFVFCGSLGVVTGSALEGYQAPSLSTLAWSGYSAGILPRPLWTVLVEYFVILFPAFNILTSGPITAIALSENIASMVPCKQKFLRGVVWVLPLVLSFFFYDMGKAAAFAGLTAYYVVFISMPLIHMVARRQVTQKSPYEGWHSSEVLAWSIIVFVSFVFILNTYYLVTTL</sequence>
<name>A0A7S3MRC8_9CILI</name>
<dbReference type="EMBL" id="HBIF01001372">
    <property type="protein sequence ID" value="CAE0317899.1"/>
    <property type="molecule type" value="Transcribed_RNA"/>
</dbReference>
<feature type="transmembrane region" description="Helical" evidence="1">
    <location>
        <begin position="394"/>
        <end position="413"/>
    </location>
</feature>
<keyword evidence="1" id="KW-0812">Transmembrane</keyword>
<keyword evidence="1" id="KW-1133">Transmembrane helix</keyword>
<dbReference type="PANTHER" id="PTHR16189">
    <property type="entry name" value="TRANSMEMBRANE PROTEIN 104-RELATED"/>
    <property type="match status" value="1"/>
</dbReference>
<dbReference type="AlphaFoldDB" id="A0A7S3MRC8"/>
<keyword evidence="1" id="KW-0472">Membrane</keyword>
<feature type="transmembrane region" description="Helical" evidence="1">
    <location>
        <begin position="246"/>
        <end position="267"/>
    </location>
</feature>